<accession>A0A8T0NG29</accession>
<name>A0A8T0NG29_PANVG</name>
<keyword evidence="3" id="KW-1185">Reference proteome</keyword>
<dbReference type="EMBL" id="CM029053">
    <property type="protein sequence ID" value="KAG2545834.1"/>
    <property type="molecule type" value="Genomic_DNA"/>
</dbReference>
<protein>
    <submittedName>
        <fullName evidence="2">Uncharacterized protein</fullName>
    </submittedName>
</protein>
<evidence type="ECO:0000313" key="2">
    <source>
        <dbReference type="EMBL" id="KAG2545834.1"/>
    </source>
</evidence>
<gene>
    <name evidence="2" type="ORF">PVAP13_9KG461853</name>
</gene>
<comment type="caution">
    <text evidence="2">The sequence shown here is derived from an EMBL/GenBank/DDBJ whole genome shotgun (WGS) entry which is preliminary data.</text>
</comment>
<proteinExistence type="predicted"/>
<dbReference type="AlphaFoldDB" id="A0A8T0NG29"/>
<sequence>MPFSSIRTPKFFGPPEFFQELNAALVAVRARTRAAAASLFSVGVLSPGATPGPAPTVMTDGESTDLRNFLPAEKSRTAEPGGSSRPTKKKRGSRQARVAHVGVDLLGSDGFFLSFFL</sequence>
<evidence type="ECO:0000256" key="1">
    <source>
        <dbReference type="SAM" id="MobiDB-lite"/>
    </source>
</evidence>
<evidence type="ECO:0000313" key="3">
    <source>
        <dbReference type="Proteomes" id="UP000823388"/>
    </source>
</evidence>
<organism evidence="2 3">
    <name type="scientific">Panicum virgatum</name>
    <name type="common">Blackwell switchgrass</name>
    <dbReference type="NCBI Taxonomy" id="38727"/>
    <lineage>
        <taxon>Eukaryota</taxon>
        <taxon>Viridiplantae</taxon>
        <taxon>Streptophyta</taxon>
        <taxon>Embryophyta</taxon>
        <taxon>Tracheophyta</taxon>
        <taxon>Spermatophyta</taxon>
        <taxon>Magnoliopsida</taxon>
        <taxon>Liliopsida</taxon>
        <taxon>Poales</taxon>
        <taxon>Poaceae</taxon>
        <taxon>PACMAD clade</taxon>
        <taxon>Panicoideae</taxon>
        <taxon>Panicodae</taxon>
        <taxon>Paniceae</taxon>
        <taxon>Panicinae</taxon>
        <taxon>Panicum</taxon>
        <taxon>Panicum sect. Hiantes</taxon>
    </lineage>
</organism>
<reference evidence="2" key="1">
    <citation type="submission" date="2020-05" db="EMBL/GenBank/DDBJ databases">
        <title>WGS assembly of Panicum virgatum.</title>
        <authorList>
            <person name="Lovell J.T."/>
            <person name="Jenkins J."/>
            <person name="Shu S."/>
            <person name="Juenger T.E."/>
            <person name="Schmutz J."/>
        </authorList>
    </citation>
    <scope>NUCLEOTIDE SEQUENCE</scope>
    <source>
        <strain evidence="2">AP13</strain>
    </source>
</reference>
<dbReference type="Proteomes" id="UP000823388">
    <property type="component" value="Chromosome 9K"/>
</dbReference>
<feature type="region of interest" description="Disordered" evidence="1">
    <location>
        <begin position="71"/>
        <end position="96"/>
    </location>
</feature>